<protein>
    <submittedName>
        <fullName evidence="1">Uncharacterized protein</fullName>
    </submittedName>
</protein>
<dbReference type="AlphaFoldDB" id="A0AAW1NKS4"/>
<evidence type="ECO:0000313" key="2">
    <source>
        <dbReference type="Proteomes" id="UP001465755"/>
    </source>
</evidence>
<sequence>MERRRTRPTVETAVIKPPIWLLWPARYVLGLFNLAYDQPKPAAERASFVIVGFDHSKAVQGSQQEGQEGEEKEPEEPWVMGFFYGRMTAVTCLHALPKAAQHVGATLSAVERDGTDVSNLGVMPGTGRYWTVG</sequence>
<proteinExistence type="predicted"/>
<evidence type="ECO:0000313" key="1">
    <source>
        <dbReference type="EMBL" id="KAK9789743.1"/>
    </source>
</evidence>
<comment type="caution">
    <text evidence="1">The sequence shown here is derived from an EMBL/GenBank/DDBJ whole genome shotgun (WGS) entry which is preliminary data.</text>
</comment>
<accession>A0AAW1NKS4</accession>
<name>A0AAW1NKS4_9CHLO</name>
<dbReference type="Proteomes" id="UP001465755">
    <property type="component" value="Unassembled WGS sequence"/>
</dbReference>
<dbReference type="EMBL" id="JALJOQ010000203">
    <property type="protein sequence ID" value="KAK9789743.1"/>
    <property type="molecule type" value="Genomic_DNA"/>
</dbReference>
<keyword evidence="2" id="KW-1185">Reference proteome</keyword>
<organism evidence="1 2">
    <name type="scientific">Symbiochloris irregularis</name>
    <dbReference type="NCBI Taxonomy" id="706552"/>
    <lineage>
        <taxon>Eukaryota</taxon>
        <taxon>Viridiplantae</taxon>
        <taxon>Chlorophyta</taxon>
        <taxon>core chlorophytes</taxon>
        <taxon>Trebouxiophyceae</taxon>
        <taxon>Trebouxiales</taxon>
        <taxon>Trebouxiaceae</taxon>
        <taxon>Symbiochloris</taxon>
    </lineage>
</organism>
<gene>
    <name evidence="1" type="ORF">WJX73_001183</name>
</gene>
<reference evidence="1 2" key="1">
    <citation type="journal article" date="2024" name="Nat. Commun.">
        <title>Phylogenomics reveals the evolutionary origins of lichenization in chlorophyte algae.</title>
        <authorList>
            <person name="Puginier C."/>
            <person name="Libourel C."/>
            <person name="Otte J."/>
            <person name="Skaloud P."/>
            <person name="Haon M."/>
            <person name="Grisel S."/>
            <person name="Petersen M."/>
            <person name="Berrin J.G."/>
            <person name="Delaux P.M."/>
            <person name="Dal Grande F."/>
            <person name="Keller J."/>
        </authorList>
    </citation>
    <scope>NUCLEOTIDE SEQUENCE [LARGE SCALE GENOMIC DNA]</scope>
    <source>
        <strain evidence="1 2">SAG 2036</strain>
    </source>
</reference>